<comment type="cofactor">
    <cofactor evidence="2">
        <name>Mg(2+)</name>
        <dbReference type="ChEBI" id="CHEBI:18420"/>
    </cofactor>
</comment>
<dbReference type="PROSITE" id="PS51462">
    <property type="entry name" value="NUDIX"/>
    <property type="match status" value="1"/>
</dbReference>
<sequence>MSAMDPTALPPGFADQLADFRTRAADPVTPKVAASTILLRQGSAGVEVFLMRRRTQMAFAGGMVVFPGGGVDPRDTTDVVAWAGPSPEVWAERLGLGVDEARAVVCAAVRETFEESGVLLAGPDDGSVVPATSGPEWAEARRALEAREIAFSELLRERGLVLRTDLLRGWTCWITPEFEPRRYRTFFFVTASPEGQEAAGVSTESDAAAWMAVDDALAAAGETVMVLPPQYCTFLELAQYGTVAQVLAAADRPIPEPVMPGLEPDGSALTLPEHYVRLAAGEH</sequence>
<dbReference type="SUPFAM" id="SSF55811">
    <property type="entry name" value="Nudix"/>
    <property type="match status" value="1"/>
</dbReference>
<dbReference type="Gene3D" id="3.90.79.10">
    <property type="entry name" value="Nucleoside Triphosphate Pyrophosphohydrolase"/>
    <property type="match status" value="1"/>
</dbReference>
<dbReference type="CDD" id="cd18870">
    <property type="entry name" value="NUDIX_AcylCoAdiphos_Nudt19"/>
    <property type="match status" value="1"/>
</dbReference>
<dbReference type="GO" id="GO:0016787">
    <property type="term" value="F:hydrolase activity"/>
    <property type="evidence" value="ECO:0007669"/>
    <property type="project" value="UniProtKB-KW"/>
</dbReference>
<dbReference type="PANTHER" id="PTHR12318:SF0">
    <property type="entry name" value="ACYL-COENZYME A DIPHOSPHATASE NUDT19"/>
    <property type="match status" value="1"/>
</dbReference>
<evidence type="ECO:0000313" key="8">
    <source>
        <dbReference type="EMBL" id="MEJ2871643.1"/>
    </source>
</evidence>
<name>A0ABU8MZ02_9PSEU</name>
<evidence type="ECO:0000259" key="7">
    <source>
        <dbReference type="PROSITE" id="PS51462"/>
    </source>
</evidence>
<dbReference type="PANTHER" id="PTHR12318">
    <property type="entry name" value="TESTOSTERONE-REGULATED PROTEIN RP2"/>
    <property type="match status" value="1"/>
</dbReference>
<evidence type="ECO:0000256" key="6">
    <source>
        <dbReference type="ARBA" id="ARBA00023211"/>
    </source>
</evidence>
<keyword evidence="4 8" id="KW-0378">Hydrolase</keyword>
<evidence type="ECO:0000256" key="3">
    <source>
        <dbReference type="ARBA" id="ARBA00022723"/>
    </source>
</evidence>
<evidence type="ECO:0000256" key="5">
    <source>
        <dbReference type="ARBA" id="ARBA00022842"/>
    </source>
</evidence>
<keyword evidence="6" id="KW-0464">Manganese</keyword>
<evidence type="ECO:0000313" key="9">
    <source>
        <dbReference type="Proteomes" id="UP001385809"/>
    </source>
</evidence>
<dbReference type="InterPro" id="IPR000086">
    <property type="entry name" value="NUDIX_hydrolase_dom"/>
</dbReference>
<reference evidence="8 9" key="1">
    <citation type="submission" date="2024-03" db="EMBL/GenBank/DDBJ databases">
        <title>Actinomycetospora sp. OC33-EN08, a novel actinomycete isolated from wild orchid (Aerides multiflora).</title>
        <authorList>
            <person name="Suriyachadkun C."/>
        </authorList>
    </citation>
    <scope>NUCLEOTIDE SEQUENCE [LARGE SCALE GENOMIC DNA]</scope>
    <source>
        <strain evidence="8 9">OC33-EN08</strain>
    </source>
</reference>
<dbReference type="EMBL" id="JBBEGN010000025">
    <property type="protein sequence ID" value="MEJ2871643.1"/>
    <property type="molecule type" value="Genomic_DNA"/>
</dbReference>
<proteinExistence type="predicted"/>
<dbReference type="RefSeq" id="WP_337698212.1">
    <property type="nucleotide sequence ID" value="NZ_JBBEGN010000025.1"/>
</dbReference>
<gene>
    <name evidence="8" type="ORF">WCD74_28040</name>
</gene>
<comment type="cofactor">
    <cofactor evidence="1">
        <name>Mn(2+)</name>
        <dbReference type="ChEBI" id="CHEBI:29035"/>
    </cofactor>
</comment>
<evidence type="ECO:0000256" key="4">
    <source>
        <dbReference type="ARBA" id="ARBA00022801"/>
    </source>
</evidence>
<comment type="caution">
    <text evidence="8">The sequence shown here is derived from an EMBL/GenBank/DDBJ whole genome shotgun (WGS) entry which is preliminary data.</text>
</comment>
<keyword evidence="9" id="KW-1185">Reference proteome</keyword>
<evidence type="ECO:0000256" key="1">
    <source>
        <dbReference type="ARBA" id="ARBA00001936"/>
    </source>
</evidence>
<dbReference type="Proteomes" id="UP001385809">
    <property type="component" value="Unassembled WGS sequence"/>
</dbReference>
<accession>A0ABU8MZ02</accession>
<dbReference type="InterPro" id="IPR015797">
    <property type="entry name" value="NUDIX_hydrolase-like_dom_sf"/>
</dbReference>
<organism evidence="8 9">
    <name type="scientific">Actinomycetospora aurantiaca</name>
    <dbReference type="NCBI Taxonomy" id="3129233"/>
    <lineage>
        <taxon>Bacteria</taxon>
        <taxon>Bacillati</taxon>
        <taxon>Actinomycetota</taxon>
        <taxon>Actinomycetes</taxon>
        <taxon>Pseudonocardiales</taxon>
        <taxon>Pseudonocardiaceae</taxon>
        <taxon>Actinomycetospora</taxon>
    </lineage>
</organism>
<keyword evidence="5" id="KW-0460">Magnesium</keyword>
<evidence type="ECO:0000256" key="2">
    <source>
        <dbReference type="ARBA" id="ARBA00001946"/>
    </source>
</evidence>
<dbReference type="InterPro" id="IPR039121">
    <property type="entry name" value="NUDT19"/>
</dbReference>
<feature type="domain" description="Nudix hydrolase" evidence="7">
    <location>
        <begin position="30"/>
        <end position="236"/>
    </location>
</feature>
<protein>
    <submittedName>
        <fullName evidence="8">NUDIX hydrolase</fullName>
    </submittedName>
</protein>
<keyword evidence="3" id="KW-0479">Metal-binding</keyword>